<evidence type="ECO:0000256" key="5">
    <source>
        <dbReference type="ARBA" id="ARBA00023204"/>
    </source>
</evidence>
<evidence type="ECO:0000259" key="9">
    <source>
        <dbReference type="Pfam" id="PF08743"/>
    </source>
</evidence>
<feature type="compositionally biased region" description="Polar residues" evidence="8">
    <location>
        <begin position="55"/>
        <end position="67"/>
    </location>
</feature>
<keyword evidence="6 7" id="KW-0539">Nucleus</keyword>
<keyword evidence="4 7" id="KW-0233">DNA recombination</keyword>
<evidence type="ECO:0000256" key="6">
    <source>
        <dbReference type="ARBA" id="ARBA00023242"/>
    </source>
</evidence>
<dbReference type="GO" id="GO:0006281">
    <property type="term" value="P:DNA repair"/>
    <property type="evidence" value="ECO:0007669"/>
    <property type="project" value="UniProtKB-UniRule"/>
</dbReference>
<proteinExistence type="inferred from homology"/>
<comment type="subunit">
    <text evidence="7">Component of the SMC5-SMC6 complex.</text>
</comment>
<sequence>MARRAVLSSPEESDHDERTQNHGATTRRSRARAESPTALSPSPAASFSSDKENRSAPNTVRNANGKSQAMPPPSKLPTPNSAEPEITRASKRRRLSERDAPNASDSALAAEGDVTGNCSLYDPDQNVDERRAIRKDYRDLSRELADSRAEFLTTHSDGLLKTLHRANDNYLKIKQTSDATLDSRVLVSTADLSVKKAQQLNIGDATPGIDVNDFIGKCITFMRKGDTNSRAAGSTQRRRRRNDDDHDSGAEDSADEGDAFNWEWLGRQACFPNNVRPPIPGFLLGPLSLQKRVRQQTQRKERLQKRDPQDVVRPEEIKAGDIERSENSNLTTLCRQIRALLNQIQIAGERAVEEESTDDMSEEEIFELMAKHHMSDDGGVSLFRFVINPKSFGQTVENMFYVSFLIKEGGVGILFDSHQLPTLHVTETAEERKQRRDAQDIDEQGTQERHQAVLHLDFDTWEDLIEAFDIKESLIPHRQAGQNQIGATGWYA</sequence>
<dbReference type="Proteomes" id="UP000664521">
    <property type="component" value="Unassembled WGS sequence"/>
</dbReference>
<dbReference type="PANTHER" id="PTHR16140:SF0">
    <property type="entry name" value="NON-STRUCTURAL MAINTENANCE OF CHROMOSOMES ELEMENT 4"/>
    <property type="match status" value="1"/>
</dbReference>
<feature type="domain" description="Non-structural maintenance of chromosome element 4 C-terminal" evidence="9">
    <location>
        <begin position="380"/>
        <end position="475"/>
    </location>
</feature>
<accession>A0A8H3FBS8</accession>
<dbReference type="GO" id="GO:0006310">
    <property type="term" value="P:DNA recombination"/>
    <property type="evidence" value="ECO:0007669"/>
    <property type="project" value="UniProtKB-UniRule"/>
</dbReference>
<feature type="region of interest" description="Disordered" evidence="8">
    <location>
        <begin position="227"/>
        <end position="256"/>
    </location>
</feature>
<feature type="domain" description="Nse4/EID protein Nse3/MAGE-binding" evidence="10">
    <location>
        <begin position="182"/>
        <end position="246"/>
    </location>
</feature>
<dbReference type="InterPro" id="IPR029225">
    <property type="entry name" value="Nse4_Nse3-bd"/>
</dbReference>
<keyword evidence="5 7" id="KW-0234">DNA repair</keyword>
<keyword evidence="3 7" id="KW-0227">DNA damage</keyword>
<protein>
    <recommendedName>
        <fullName evidence="7">Non-structural maintenance of chromosomes element 4</fullName>
    </recommendedName>
</protein>
<dbReference type="InterPro" id="IPR027786">
    <property type="entry name" value="Nse4/EID"/>
</dbReference>
<comment type="caution">
    <text evidence="11">The sequence shown here is derived from an EMBL/GenBank/DDBJ whole genome shotgun (WGS) entry which is preliminary data.</text>
</comment>
<evidence type="ECO:0000259" key="10">
    <source>
        <dbReference type="Pfam" id="PF15412"/>
    </source>
</evidence>
<evidence type="ECO:0000256" key="1">
    <source>
        <dbReference type="ARBA" id="ARBA00004123"/>
    </source>
</evidence>
<evidence type="ECO:0000256" key="2">
    <source>
        <dbReference type="ARBA" id="ARBA00008997"/>
    </source>
</evidence>
<feature type="compositionally biased region" description="Basic and acidic residues" evidence="8">
    <location>
        <begin position="298"/>
        <end position="320"/>
    </location>
</feature>
<evidence type="ECO:0000256" key="4">
    <source>
        <dbReference type="ARBA" id="ARBA00023172"/>
    </source>
</evidence>
<dbReference type="PANTHER" id="PTHR16140">
    <property type="entry name" value="NON-STRUCTURAL MAINTENANCE OF CHROMOSOMES ELEMENT 4"/>
    <property type="match status" value="1"/>
</dbReference>
<dbReference type="Pfam" id="PF15412">
    <property type="entry name" value="Nse4-Nse3_bdg"/>
    <property type="match status" value="1"/>
</dbReference>
<dbReference type="EMBL" id="CAJPDS010000024">
    <property type="protein sequence ID" value="CAF9919757.1"/>
    <property type="molecule type" value="Genomic_DNA"/>
</dbReference>
<feature type="region of interest" description="Disordered" evidence="8">
    <location>
        <begin position="427"/>
        <end position="448"/>
    </location>
</feature>
<dbReference type="GO" id="GO:0030915">
    <property type="term" value="C:Smc5-Smc6 complex"/>
    <property type="evidence" value="ECO:0007669"/>
    <property type="project" value="UniProtKB-UniRule"/>
</dbReference>
<comment type="subcellular location">
    <subcellularLocation>
        <location evidence="1 7">Nucleus</location>
    </subcellularLocation>
</comment>
<feature type="compositionally biased region" description="Low complexity" evidence="8">
    <location>
        <begin position="34"/>
        <end position="48"/>
    </location>
</feature>
<comment type="function">
    <text evidence="7">Component of the SMC5-SMC6 complex, that promotes sister chromatid alignment after DNA damage and facilitates double-stranded DNA breaks (DSBs) repair via homologous recombination between sister chromatids.</text>
</comment>
<dbReference type="OrthoDB" id="361242at2759"/>
<feature type="region of interest" description="Disordered" evidence="8">
    <location>
        <begin position="293"/>
        <end position="320"/>
    </location>
</feature>
<organism evidence="11 12">
    <name type="scientific">Heterodermia speciosa</name>
    <dbReference type="NCBI Taxonomy" id="116794"/>
    <lineage>
        <taxon>Eukaryota</taxon>
        <taxon>Fungi</taxon>
        <taxon>Dikarya</taxon>
        <taxon>Ascomycota</taxon>
        <taxon>Pezizomycotina</taxon>
        <taxon>Lecanoromycetes</taxon>
        <taxon>OSLEUM clade</taxon>
        <taxon>Lecanoromycetidae</taxon>
        <taxon>Caliciales</taxon>
        <taxon>Physciaceae</taxon>
        <taxon>Heterodermia</taxon>
    </lineage>
</organism>
<dbReference type="InterPro" id="IPR014854">
    <property type="entry name" value="Nse4_C"/>
</dbReference>
<comment type="similarity">
    <text evidence="2 7">Belongs to the NSE4 family.</text>
</comment>
<reference evidence="11" key="1">
    <citation type="submission" date="2021-03" db="EMBL/GenBank/DDBJ databases">
        <authorList>
            <person name="Tagirdzhanova G."/>
        </authorList>
    </citation>
    <scope>NUCLEOTIDE SEQUENCE</scope>
</reference>
<keyword evidence="12" id="KW-1185">Reference proteome</keyword>
<evidence type="ECO:0000313" key="11">
    <source>
        <dbReference type="EMBL" id="CAF9919757.1"/>
    </source>
</evidence>
<feature type="region of interest" description="Disordered" evidence="8">
    <location>
        <begin position="1"/>
        <end position="124"/>
    </location>
</feature>
<gene>
    <name evidence="11" type="primary">NSE4</name>
    <name evidence="11" type="ORF">HETSPECPRED_004104</name>
</gene>
<evidence type="ECO:0000256" key="3">
    <source>
        <dbReference type="ARBA" id="ARBA00022763"/>
    </source>
</evidence>
<dbReference type="AlphaFoldDB" id="A0A8H3FBS8"/>
<name>A0A8H3FBS8_9LECA</name>
<dbReference type="Pfam" id="PF08743">
    <property type="entry name" value="Nse4_C"/>
    <property type="match status" value="1"/>
</dbReference>
<feature type="compositionally biased region" description="Basic and acidic residues" evidence="8">
    <location>
        <begin position="427"/>
        <end position="439"/>
    </location>
</feature>
<evidence type="ECO:0000256" key="8">
    <source>
        <dbReference type="SAM" id="MobiDB-lite"/>
    </source>
</evidence>
<evidence type="ECO:0000313" key="12">
    <source>
        <dbReference type="Proteomes" id="UP000664521"/>
    </source>
</evidence>
<evidence type="ECO:0000256" key="7">
    <source>
        <dbReference type="RuleBase" id="RU365071"/>
    </source>
</evidence>
<dbReference type="GO" id="GO:0005634">
    <property type="term" value="C:nucleus"/>
    <property type="evidence" value="ECO:0007669"/>
    <property type="project" value="UniProtKB-SubCell"/>
</dbReference>